<keyword evidence="2" id="KW-0333">Golgi apparatus</keyword>
<dbReference type="GO" id="GO:0070273">
    <property type="term" value="F:phosphatidylinositol-4-phosphate binding"/>
    <property type="evidence" value="ECO:0007669"/>
    <property type="project" value="InterPro"/>
</dbReference>
<keyword evidence="6" id="KW-1185">Reference proteome</keyword>
<dbReference type="Pfam" id="PF05719">
    <property type="entry name" value="GPP34"/>
    <property type="match status" value="1"/>
</dbReference>
<dbReference type="InterPro" id="IPR008628">
    <property type="entry name" value="GPP34-like"/>
</dbReference>
<evidence type="ECO:0000256" key="2">
    <source>
        <dbReference type="ARBA" id="ARBA00023034"/>
    </source>
</evidence>
<evidence type="ECO:0000313" key="6">
    <source>
        <dbReference type="Proteomes" id="UP000063699"/>
    </source>
</evidence>
<dbReference type="KEGG" id="kphy:AOZ06_18035"/>
<reference evidence="5 6" key="1">
    <citation type="submission" date="2015-07" db="EMBL/GenBank/DDBJ databases">
        <title>Genome sequencing of Kibdelosporangium phytohabitans.</title>
        <authorList>
            <person name="Qin S."/>
            <person name="Xing K."/>
        </authorList>
    </citation>
    <scope>NUCLEOTIDE SEQUENCE [LARGE SCALE GENOMIC DNA]</scope>
    <source>
        <strain evidence="5 6">KLBMP1111</strain>
    </source>
</reference>
<dbReference type="GO" id="GO:0005737">
    <property type="term" value="C:cytoplasm"/>
    <property type="evidence" value="ECO:0007669"/>
    <property type="project" value="UniProtKB-ARBA"/>
</dbReference>
<dbReference type="Gene3D" id="1.10.3630.10">
    <property type="entry name" value="yeast vps74-n-term truncation variant domain like"/>
    <property type="match status" value="1"/>
</dbReference>
<sequence length="217" mass="23158">MLVAHDLLLLMLDDESGKLLLSQAVANMGLAGAVMVDLTARGLIDLTGEHDRGRAGRLVVRSAPAPAEPVLRHGMDVVSQYQGRKPAAVVHPLSKGLREPLAAELVGAGILRHDEHKVMGLFRTTRLPANDSSHEAELRSHLWQVLTGEVPPDWRTGPLAGLLYAMNAVTTIITVPDKRAAKKRAKELSYGTWVPDAVRSAIQSTQAAAATSGTYGG</sequence>
<evidence type="ECO:0000256" key="1">
    <source>
        <dbReference type="ARBA" id="ARBA00004255"/>
    </source>
</evidence>
<evidence type="ECO:0000313" key="5">
    <source>
        <dbReference type="EMBL" id="ALG08564.1"/>
    </source>
</evidence>
<evidence type="ECO:0000256" key="3">
    <source>
        <dbReference type="ARBA" id="ARBA00023121"/>
    </source>
</evidence>
<proteinExistence type="predicted"/>
<accession>A0A0N9I289</accession>
<dbReference type="STRING" id="860235.AOZ06_18035"/>
<name>A0A0N9I289_9PSEU</name>
<evidence type="ECO:0000256" key="4">
    <source>
        <dbReference type="ARBA" id="ARBA00023136"/>
    </source>
</evidence>
<keyword evidence="4" id="KW-0472">Membrane</keyword>
<dbReference type="InterPro" id="IPR038261">
    <property type="entry name" value="GPP34-like_sf"/>
</dbReference>
<dbReference type="AlphaFoldDB" id="A0A0N9I289"/>
<dbReference type="GO" id="GO:0012505">
    <property type="term" value="C:endomembrane system"/>
    <property type="evidence" value="ECO:0007669"/>
    <property type="project" value="UniProtKB-ARBA"/>
</dbReference>
<dbReference type="EMBL" id="CP012752">
    <property type="protein sequence ID" value="ALG08564.1"/>
    <property type="molecule type" value="Genomic_DNA"/>
</dbReference>
<gene>
    <name evidence="5" type="ORF">AOZ06_18035</name>
</gene>
<dbReference type="OrthoDB" id="4962633at2"/>
<protein>
    <recommendedName>
        <fullName evidence="7">GPP34 family phosphoprotein</fullName>
    </recommendedName>
</protein>
<dbReference type="Proteomes" id="UP000063699">
    <property type="component" value="Chromosome"/>
</dbReference>
<keyword evidence="3" id="KW-0446">Lipid-binding</keyword>
<organism evidence="5 6">
    <name type="scientific">Kibdelosporangium phytohabitans</name>
    <dbReference type="NCBI Taxonomy" id="860235"/>
    <lineage>
        <taxon>Bacteria</taxon>
        <taxon>Bacillati</taxon>
        <taxon>Actinomycetota</taxon>
        <taxon>Actinomycetes</taxon>
        <taxon>Pseudonocardiales</taxon>
        <taxon>Pseudonocardiaceae</taxon>
        <taxon>Kibdelosporangium</taxon>
    </lineage>
</organism>
<evidence type="ECO:0008006" key="7">
    <source>
        <dbReference type="Google" id="ProtNLM"/>
    </source>
</evidence>
<dbReference type="RefSeq" id="WP_054290471.1">
    <property type="nucleotide sequence ID" value="NZ_CP012752.1"/>
</dbReference>
<comment type="subcellular location">
    <subcellularLocation>
        <location evidence="1">Golgi apparatus membrane</location>
        <topology evidence="1">Peripheral membrane protein</topology>
        <orientation evidence="1">Cytoplasmic side</orientation>
    </subcellularLocation>
</comment>